<evidence type="ECO:0000313" key="2">
    <source>
        <dbReference type="EMBL" id="VDL97063.1"/>
    </source>
</evidence>
<sequence>MNVGSRGQHAAQLVEVWVRVRFRGCRVPGLVYSHESSRHNVLIKPDPWIEHDGGSCDFLDGELVTFFIKPTVLTPGEAVHVTPSQRAIVHVPAGNEDVHLLSAYLTLIYPIDVEVSSDAKQVTIRGAQPDEICNAQNFALRFLGPESIMVLKVPFEIQVLCTTKTIRRYFAVRCRVIVTVKGNKALILRGPSEATRRLSTALSNLERSSETAQPANLPMAKKRAMQQLCRRLSIDYDQLQTVKPVLKSGLFDLLVEMEASISTAVMTAAGQGLPDTGLPTVDDSEEPAFVEVFRKPKNNDSKVRTNCPKPSELSHVPIAKPTRRLRPVIIDGANVAHADTAKPSFNAQNLRCALDYFLERGHEDILIVLHGIRHASCSAVFTEAEMAKYFSFASCRRLCKETLIADDDRFAYTAEIEEPNNFFLFVPLSPCARQCSIILEFATKRNAVVISNDQYRDWVNVRPEFRDVIENRLIPYSFNAGVFVISHHPMGKRKPPLDEILTFTD</sequence>
<dbReference type="GO" id="GO:0003729">
    <property type="term" value="F:mRNA binding"/>
    <property type="evidence" value="ECO:0007669"/>
    <property type="project" value="TreeGrafter"/>
</dbReference>
<dbReference type="InterPro" id="IPR051101">
    <property type="entry name" value="ZC3H12/N4BP1_RNase_Reg"/>
</dbReference>
<proteinExistence type="predicted"/>
<organism evidence="4">
    <name type="scientific">Schistocephalus solidus</name>
    <name type="common">Tapeworm</name>
    <dbReference type="NCBI Taxonomy" id="70667"/>
    <lineage>
        <taxon>Eukaryota</taxon>
        <taxon>Metazoa</taxon>
        <taxon>Spiralia</taxon>
        <taxon>Lophotrochozoa</taxon>
        <taxon>Platyhelminthes</taxon>
        <taxon>Cestoda</taxon>
        <taxon>Eucestoda</taxon>
        <taxon>Diphyllobothriidea</taxon>
        <taxon>Diphyllobothriidae</taxon>
        <taxon>Schistocephalus</taxon>
    </lineage>
</organism>
<dbReference type="PANTHER" id="PTHR12876">
    <property type="entry name" value="N4BP1-RELATED"/>
    <property type="match status" value="1"/>
</dbReference>
<evidence type="ECO:0000313" key="4">
    <source>
        <dbReference type="WBParaSite" id="SSLN_0001109401-mRNA-1"/>
    </source>
</evidence>
<protein>
    <submittedName>
        <fullName evidence="4">RNase_Zc3h12a domain-containing protein</fullName>
    </submittedName>
</protein>
<dbReference type="WBParaSite" id="SSLN_0001109401-mRNA-1">
    <property type="protein sequence ID" value="SSLN_0001109401-mRNA-1"/>
    <property type="gene ID" value="SSLN_0001109401"/>
</dbReference>
<name>A0A183T2I0_SCHSO</name>
<dbReference type="Proteomes" id="UP000275846">
    <property type="component" value="Unassembled WGS sequence"/>
</dbReference>
<dbReference type="OrthoDB" id="392925at2759"/>
<evidence type="ECO:0000313" key="3">
    <source>
        <dbReference type="Proteomes" id="UP000275846"/>
    </source>
</evidence>
<dbReference type="GO" id="GO:0036464">
    <property type="term" value="C:cytoplasmic ribonucleoprotein granule"/>
    <property type="evidence" value="ECO:0007669"/>
    <property type="project" value="TreeGrafter"/>
</dbReference>
<evidence type="ECO:0000259" key="1">
    <source>
        <dbReference type="Pfam" id="PF11977"/>
    </source>
</evidence>
<dbReference type="AlphaFoldDB" id="A0A183T2I0"/>
<reference evidence="4" key="1">
    <citation type="submission" date="2016-06" db="UniProtKB">
        <authorList>
            <consortium name="WormBaseParasite"/>
        </authorList>
    </citation>
    <scope>IDENTIFICATION</scope>
</reference>
<dbReference type="Pfam" id="PF11977">
    <property type="entry name" value="RNase_Zc3h12a"/>
    <property type="match status" value="2"/>
</dbReference>
<feature type="domain" description="RNase NYN" evidence="1">
    <location>
        <begin position="436"/>
        <end position="498"/>
    </location>
</feature>
<reference evidence="2 3" key="2">
    <citation type="submission" date="2018-11" db="EMBL/GenBank/DDBJ databases">
        <authorList>
            <consortium name="Pathogen Informatics"/>
        </authorList>
    </citation>
    <scope>NUCLEOTIDE SEQUENCE [LARGE SCALE GENOMIC DNA]</scope>
    <source>
        <strain evidence="2 3">NST_G2</strain>
    </source>
</reference>
<dbReference type="GO" id="GO:0004521">
    <property type="term" value="F:RNA endonuclease activity"/>
    <property type="evidence" value="ECO:0007669"/>
    <property type="project" value="TreeGrafter"/>
</dbReference>
<feature type="domain" description="RNase NYN" evidence="1">
    <location>
        <begin position="325"/>
        <end position="411"/>
    </location>
</feature>
<dbReference type="GO" id="GO:0005634">
    <property type="term" value="C:nucleus"/>
    <property type="evidence" value="ECO:0007669"/>
    <property type="project" value="TreeGrafter"/>
</dbReference>
<dbReference type="Gene3D" id="3.40.50.11980">
    <property type="match status" value="1"/>
</dbReference>
<dbReference type="PANTHER" id="PTHR12876:SF35">
    <property type="entry name" value="LD08718P-RELATED"/>
    <property type="match status" value="1"/>
</dbReference>
<dbReference type="STRING" id="70667.A0A183T2I0"/>
<dbReference type="EMBL" id="UYSU01036022">
    <property type="protein sequence ID" value="VDL97063.1"/>
    <property type="molecule type" value="Genomic_DNA"/>
</dbReference>
<accession>A0A183T2I0</accession>
<gene>
    <name evidence="2" type="ORF">SSLN_LOCUS10678</name>
</gene>
<dbReference type="InterPro" id="IPR021869">
    <property type="entry name" value="RNase_Zc3h12_NYN"/>
</dbReference>
<keyword evidence="3" id="KW-1185">Reference proteome</keyword>